<accession>A0A7W4V5W2</accession>
<evidence type="ECO:0000313" key="2">
    <source>
        <dbReference type="EMBL" id="MBB2976835.1"/>
    </source>
</evidence>
<gene>
    <name evidence="2" type="ORF">FHX49_002423</name>
</gene>
<dbReference type="RefSeq" id="WP_165140338.1">
    <property type="nucleotide sequence ID" value="NZ_CP049255.1"/>
</dbReference>
<reference evidence="2 3" key="1">
    <citation type="submission" date="2020-08" db="EMBL/GenBank/DDBJ databases">
        <title>Sequencing the genomes of 1000 actinobacteria strains.</title>
        <authorList>
            <person name="Klenk H.-P."/>
        </authorList>
    </citation>
    <scope>NUCLEOTIDE SEQUENCE [LARGE SCALE GENOMIC DNA]</scope>
    <source>
        <strain evidence="2 3">DSM 27099</strain>
    </source>
</reference>
<evidence type="ECO:0000256" key="1">
    <source>
        <dbReference type="SAM" id="Phobius"/>
    </source>
</evidence>
<keyword evidence="1" id="KW-0812">Transmembrane</keyword>
<dbReference type="Proteomes" id="UP000529310">
    <property type="component" value="Unassembled WGS sequence"/>
</dbReference>
<feature type="transmembrane region" description="Helical" evidence="1">
    <location>
        <begin position="132"/>
        <end position="153"/>
    </location>
</feature>
<keyword evidence="1" id="KW-0472">Membrane</keyword>
<keyword evidence="3" id="KW-1185">Reference proteome</keyword>
<evidence type="ECO:0000313" key="3">
    <source>
        <dbReference type="Proteomes" id="UP000529310"/>
    </source>
</evidence>
<sequence length="410" mass="43929">MSRLWVLVKRLPRRVWFRAALFTAIAIVFALIAGAVASFLPYSFAFDLGQGAVGSILQILATSMLAVTTFSLTTMVTAYSSASAIATPRATQLLVEDTTSQNVLSTFIGAFTFSLVGIIALSTSYYTDQGRAILFLGTLVVVIIIVVTLLRWIGHLSSFGRMADVIDRVEAEACSTLASYAAKPALGANVLRASPTGSFVIPAPRVGVVTHMQLSRIESIAADADVRVHIVASPGRTTDAATPLARVSGHLDEEAASAISHAFQIDAHRTYEQDPRLGVIALSEIGSRALSPSTNDPGTAIEVLGSLQRVFTAMLSEEADDDVLYPHIWITPVALDDLLEDAFRPLARDGAGMIEVALRLQRVLAALAATAPQHRATFRRAADVAARRAFDALSRADAATLRRSRRSLWN</sequence>
<keyword evidence="1" id="KW-1133">Transmembrane helix</keyword>
<proteinExistence type="predicted"/>
<feature type="transmembrane region" description="Helical" evidence="1">
    <location>
        <begin position="21"/>
        <end position="44"/>
    </location>
</feature>
<feature type="transmembrane region" description="Helical" evidence="1">
    <location>
        <begin position="56"/>
        <end position="82"/>
    </location>
</feature>
<comment type="caution">
    <text evidence="2">The sequence shown here is derived from an EMBL/GenBank/DDBJ whole genome shotgun (WGS) entry which is preliminary data.</text>
</comment>
<dbReference type="Pfam" id="PF10011">
    <property type="entry name" value="DUF2254"/>
    <property type="match status" value="1"/>
</dbReference>
<organism evidence="2 3">
    <name type="scientific">Microbacterium endophyticum</name>
    <dbReference type="NCBI Taxonomy" id="1526412"/>
    <lineage>
        <taxon>Bacteria</taxon>
        <taxon>Bacillati</taxon>
        <taxon>Actinomycetota</taxon>
        <taxon>Actinomycetes</taxon>
        <taxon>Micrococcales</taxon>
        <taxon>Microbacteriaceae</taxon>
        <taxon>Microbacterium</taxon>
    </lineage>
</organism>
<feature type="transmembrane region" description="Helical" evidence="1">
    <location>
        <begin position="103"/>
        <end position="126"/>
    </location>
</feature>
<dbReference type="AlphaFoldDB" id="A0A7W4V5W2"/>
<dbReference type="EMBL" id="JACHWQ010000009">
    <property type="protein sequence ID" value="MBB2976835.1"/>
    <property type="molecule type" value="Genomic_DNA"/>
</dbReference>
<dbReference type="InterPro" id="IPR018723">
    <property type="entry name" value="DUF2254_membrane"/>
</dbReference>
<name>A0A7W4V5W2_9MICO</name>
<protein>
    <submittedName>
        <fullName evidence="2">Putative membrane protein</fullName>
    </submittedName>
</protein>